<reference evidence="2" key="2">
    <citation type="journal article" date="2015" name="Data Brief">
        <title>Shoot transcriptome of the giant reed, Arundo donax.</title>
        <authorList>
            <person name="Barrero R.A."/>
            <person name="Guerrero F.D."/>
            <person name="Moolhuijzen P."/>
            <person name="Goolsby J.A."/>
            <person name="Tidwell J."/>
            <person name="Bellgard S.E."/>
            <person name="Bellgard M.I."/>
        </authorList>
    </citation>
    <scope>NUCLEOTIDE SEQUENCE</scope>
    <source>
        <tissue evidence="2">Shoot tissue taken approximately 20 cm above the soil surface</tissue>
    </source>
</reference>
<name>A0A0A8Z1T5_ARUDO</name>
<protein>
    <submittedName>
        <fullName evidence="2">Uncharacterized protein</fullName>
    </submittedName>
</protein>
<proteinExistence type="predicted"/>
<feature type="compositionally biased region" description="Low complexity" evidence="1">
    <location>
        <begin position="1"/>
        <end position="21"/>
    </location>
</feature>
<feature type="region of interest" description="Disordered" evidence="1">
    <location>
        <begin position="1"/>
        <end position="82"/>
    </location>
</feature>
<dbReference type="EMBL" id="GBRH01267200">
    <property type="protein sequence ID" value="JAD30695.1"/>
    <property type="molecule type" value="Transcribed_RNA"/>
</dbReference>
<organism evidence="2">
    <name type="scientific">Arundo donax</name>
    <name type="common">Giant reed</name>
    <name type="synonym">Donax arundinaceus</name>
    <dbReference type="NCBI Taxonomy" id="35708"/>
    <lineage>
        <taxon>Eukaryota</taxon>
        <taxon>Viridiplantae</taxon>
        <taxon>Streptophyta</taxon>
        <taxon>Embryophyta</taxon>
        <taxon>Tracheophyta</taxon>
        <taxon>Spermatophyta</taxon>
        <taxon>Magnoliopsida</taxon>
        <taxon>Liliopsida</taxon>
        <taxon>Poales</taxon>
        <taxon>Poaceae</taxon>
        <taxon>PACMAD clade</taxon>
        <taxon>Arundinoideae</taxon>
        <taxon>Arundineae</taxon>
        <taxon>Arundo</taxon>
    </lineage>
</organism>
<accession>A0A0A8Z1T5</accession>
<evidence type="ECO:0000256" key="1">
    <source>
        <dbReference type="SAM" id="MobiDB-lite"/>
    </source>
</evidence>
<feature type="compositionally biased region" description="Basic and acidic residues" evidence="1">
    <location>
        <begin position="64"/>
        <end position="82"/>
    </location>
</feature>
<reference evidence="2" key="1">
    <citation type="submission" date="2014-09" db="EMBL/GenBank/DDBJ databases">
        <authorList>
            <person name="Magalhaes I.L.F."/>
            <person name="Oliveira U."/>
            <person name="Santos F.R."/>
            <person name="Vidigal T.H.D.A."/>
            <person name="Brescovit A.D."/>
            <person name="Santos A.J."/>
        </authorList>
    </citation>
    <scope>NUCLEOTIDE SEQUENCE</scope>
    <source>
        <tissue evidence="2">Shoot tissue taken approximately 20 cm above the soil surface</tissue>
    </source>
</reference>
<sequence length="82" mass="9718">MRSTRSRSPWYPSSSSAQQPSSRHHTSTESESEQQRRREKHLPGRNPMWKTKGHHAYYLWGATRSRDQDGTRVDKSHATRRR</sequence>
<dbReference type="AlphaFoldDB" id="A0A0A8Z1T5"/>
<evidence type="ECO:0000313" key="2">
    <source>
        <dbReference type="EMBL" id="JAD30695.1"/>
    </source>
</evidence>